<evidence type="ECO:0000313" key="3">
    <source>
        <dbReference type="Proteomes" id="UP000314294"/>
    </source>
</evidence>
<feature type="region of interest" description="Disordered" evidence="1">
    <location>
        <begin position="66"/>
        <end position="90"/>
    </location>
</feature>
<dbReference type="EMBL" id="SRLO01001000">
    <property type="protein sequence ID" value="TNN42968.1"/>
    <property type="molecule type" value="Genomic_DNA"/>
</dbReference>
<organism evidence="2 3">
    <name type="scientific">Liparis tanakae</name>
    <name type="common">Tanaka's snailfish</name>
    <dbReference type="NCBI Taxonomy" id="230148"/>
    <lineage>
        <taxon>Eukaryota</taxon>
        <taxon>Metazoa</taxon>
        <taxon>Chordata</taxon>
        <taxon>Craniata</taxon>
        <taxon>Vertebrata</taxon>
        <taxon>Euteleostomi</taxon>
        <taxon>Actinopterygii</taxon>
        <taxon>Neopterygii</taxon>
        <taxon>Teleostei</taxon>
        <taxon>Neoteleostei</taxon>
        <taxon>Acanthomorphata</taxon>
        <taxon>Eupercaria</taxon>
        <taxon>Perciformes</taxon>
        <taxon>Cottioidei</taxon>
        <taxon>Cottales</taxon>
        <taxon>Liparidae</taxon>
        <taxon>Liparis</taxon>
    </lineage>
</organism>
<gene>
    <name evidence="2" type="ORF">EYF80_046858</name>
</gene>
<dbReference type="AlphaFoldDB" id="A0A4Z2FP81"/>
<dbReference type="Proteomes" id="UP000314294">
    <property type="component" value="Unassembled WGS sequence"/>
</dbReference>
<evidence type="ECO:0000256" key="1">
    <source>
        <dbReference type="SAM" id="MobiDB-lite"/>
    </source>
</evidence>
<keyword evidence="3" id="KW-1185">Reference proteome</keyword>
<comment type="caution">
    <text evidence="2">The sequence shown here is derived from an EMBL/GenBank/DDBJ whole genome shotgun (WGS) entry which is preliminary data.</text>
</comment>
<name>A0A4Z2FP81_9TELE</name>
<sequence>MHTAHTSCHHSPHTALTRFLRSSREELPNPPNLPLSLSLSSTPTLFYKSLKDTRMQGATVARALGTLPTRLGRGPEAARGDRVAPGGASQPLMTRQSLTVEPQALDSWNSVSRSGRRGIDNAIDLGGVAAASPGGLGGLPVWPPPRAARPPPACQSSVPLNNCSQSVPPPDRVYGGDSIQRHCRPFVSLTAIHCPRGRLQLLHTADDAGGNKKSVRSPARHCAAECSRTRGLRSGGGCRRRWRGRPLRDATIRTTMRFSH</sequence>
<proteinExistence type="predicted"/>
<protein>
    <submittedName>
        <fullName evidence="2">Uncharacterized protein</fullName>
    </submittedName>
</protein>
<reference evidence="2 3" key="1">
    <citation type="submission" date="2019-03" db="EMBL/GenBank/DDBJ databases">
        <title>First draft genome of Liparis tanakae, snailfish: a comprehensive survey of snailfish specific genes.</title>
        <authorList>
            <person name="Kim W."/>
            <person name="Song I."/>
            <person name="Jeong J.-H."/>
            <person name="Kim D."/>
            <person name="Kim S."/>
            <person name="Ryu S."/>
            <person name="Song J.Y."/>
            <person name="Lee S.K."/>
        </authorList>
    </citation>
    <scope>NUCLEOTIDE SEQUENCE [LARGE SCALE GENOMIC DNA]</scope>
    <source>
        <tissue evidence="2">Muscle</tissue>
    </source>
</reference>
<evidence type="ECO:0000313" key="2">
    <source>
        <dbReference type="EMBL" id="TNN42968.1"/>
    </source>
</evidence>
<accession>A0A4Z2FP81</accession>